<keyword evidence="1" id="KW-0547">Nucleotide-binding</keyword>
<dbReference type="AlphaFoldDB" id="A0A345XTK6"/>
<dbReference type="InterPro" id="IPR027417">
    <property type="entry name" value="P-loop_NTPase"/>
</dbReference>
<sequence>MDSGTSCAVTELRLSAFRSHRARTLPLAPLTLVTGPSGSGKSSLLAGYEALARLGAGEALGQVFGGARGAASAYVPQGARADPQGRRGFRIGCTVAGPAGRVRLDLAVQAEPELRIAGERLTGPDGQTLFSTALRDPGRRQVQAEWHTSGAARFTRAPLPDDRLATALLPLRVSGATAAQRGVLAAAEQVVLALCSVFPCDPLPERMRAPVPRTDALLRGCCDNLAAVLARTRAACGSRHAALVKAVRAGCRGPVEGLAALAGERALVRAVLDRGETGRQTPVEWLGDGELRYIALALVLTYGAAALSADAARDALPGAPALTVLADGLDRGLDRRQSDALMVLAARMCARGHVRLLGTVRGEAGVPEGALVDLGA</sequence>
<keyword evidence="2" id="KW-1185">Reference proteome</keyword>
<evidence type="ECO:0000313" key="1">
    <source>
        <dbReference type="EMBL" id="AXK34972.1"/>
    </source>
</evidence>
<dbReference type="RefSeq" id="WP_208880817.1">
    <property type="nucleotide sequence ID" value="NZ_CP031320.1"/>
</dbReference>
<proteinExistence type="predicted"/>
<reference evidence="1 2" key="1">
    <citation type="submission" date="2018-07" db="EMBL/GenBank/DDBJ databases">
        <title>Draft genome of the type strain Streptomyces armeniacus ATCC 15676.</title>
        <authorList>
            <person name="Labana P."/>
            <person name="Gosse J.T."/>
            <person name="Boddy C.N."/>
        </authorList>
    </citation>
    <scope>NUCLEOTIDE SEQUENCE [LARGE SCALE GENOMIC DNA]</scope>
    <source>
        <strain evidence="1 2">ATCC 15676</strain>
    </source>
</reference>
<dbReference type="KEGG" id="sarm:DVA86_22330"/>
<dbReference type="GO" id="GO:0005524">
    <property type="term" value="F:ATP binding"/>
    <property type="evidence" value="ECO:0007669"/>
    <property type="project" value="UniProtKB-KW"/>
</dbReference>
<dbReference type="Proteomes" id="UP000254425">
    <property type="component" value="Chromosome"/>
</dbReference>
<dbReference type="EMBL" id="CP031320">
    <property type="protein sequence ID" value="AXK34972.1"/>
    <property type="molecule type" value="Genomic_DNA"/>
</dbReference>
<gene>
    <name evidence="1" type="ORF">DVA86_22330</name>
</gene>
<dbReference type="Gene3D" id="3.40.50.300">
    <property type="entry name" value="P-loop containing nucleotide triphosphate hydrolases"/>
    <property type="match status" value="1"/>
</dbReference>
<dbReference type="SUPFAM" id="SSF52540">
    <property type="entry name" value="P-loop containing nucleoside triphosphate hydrolases"/>
    <property type="match status" value="1"/>
</dbReference>
<organism evidence="1 2">
    <name type="scientific">Streptomyces armeniacus</name>
    <dbReference type="NCBI Taxonomy" id="83291"/>
    <lineage>
        <taxon>Bacteria</taxon>
        <taxon>Bacillati</taxon>
        <taxon>Actinomycetota</taxon>
        <taxon>Actinomycetes</taxon>
        <taxon>Kitasatosporales</taxon>
        <taxon>Streptomycetaceae</taxon>
        <taxon>Streptomyces</taxon>
    </lineage>
</organism>
<evidence type="ECO:0000313" key="2">
    <source>
        <dbReference type="Proteomes" id="UP000254425"/>
    </source>
</evidence>
<accession>A0A345XTK6</accession>
<name>A0A345XTK6_9ACTN</name>
<keyword evidence="1" id="KW-0067">ATP-binding</keyword>
<protein>
    <submittedName>
        <fullName evidence="1">ATP-binding protein</fullName>
    </submittedName>
</protein>